<feature type="compositionally biased region" description="Basic and acidic residues" evidence="1">
    <location>
        <begin position="880"/>
        <end position="890"/>
    </location>
</feature>
<dbReference type="InterPro" id="IPR003593">
    <property type="entry name" value="AAA+_ATPase"/>
</dbReference>
<dbReference type="Gene3D" id="3.40.50.300">
    <property type="entry name" value="P-loop containing nucleotide triphosphate hydrolases"/>
    <property type="match status" value="1"/>
</dbReference>
<dbReference type="Pfam" id="PF23232">
    <property type="entry name" value="AAA_lid_13"/>
    <property type="match status" value="1"/>
</dbReference>
<dbReference type="PANTHER" id="PTHR46411:SF4">
    <property type="entry name" value="AAA+ ATPASE DOMAIN-CONTAINING PROTEIN"/>
    <property type="match status" value="1"/>
</dbReference>
<proteinExistence type="predicted"/>
<dbReference type="InterPro" id="IPR054289">
    <property type="entry name" value="DUF7025"/>
</dbReference>
<dbReference type="OrthoDB" id="10042665at2759"/>
<feature type="compositionally biased region" description="Polar residues" evidence="1">
    <location>
        <begin position="1"/>
        <end position="22"/>
    </location>
</feature>
<dbReference type="InterPro" id="IPR056599">
    <property type="entry name" value="AAA_lid_fung"/>
</dbReference>
<feature type="region of interest" description="Disordered" evidence="1">
    <location>
        <begin position="1"/>
        <end position="25"/>
    </location>
</feature>
<accession>A0A5Q3GC30</accession>
<dbReference type="SMART" id="SM00382">
    <property type="entry name" value="AAA"/>
    <property type="match status" value="1"/>
</dbReference>
<sequence length="900" mass="102277">MTPTVRSNTDVTEKSVSPSSAASGRPIDVHLSRQYLASPYVNDRGDNWDMGLGYDDSERETIPRSGMKRDLVIDLPKLRQLKDSDAVYPPSEPAIIWNAKVYQIRGEPRGDDIRLQRPDLTYVDDRPIEFSIGLPPTKAPAETDDDVLEPEAWTGPVITIETFVEAEIDQYKLLRLKRLPERVTSSCLDLLNPKHVSRRHLVVESPYLVEGLSELVQYYPSFHHILLDDSKRGELRIKEPFAVLFHHFDAIAAMANGSTRTTDYNTEGKSMGQQNHLTVLHAKYLMEFLEPIYTDSILTCQKHLSNSVPQVEFGMIWYLLKPGIDVYVQIEGSTHAAVVRSVRRTDVSVSKLWGAGSDGSWLVDLWRLESDGSRLRKGFFSVNISPYSGLRDVTRLQVCPVSIWDAHDGGERRERILRRAAIFFKALQRGNLLVDYKGPIQETAQYYTGKVVIDHRRGQAESNISPPLSLPVKEYSDRFREYDGILINNDRSFYTTQGTQNRPANQKSRPDNSNDAVVNQERLQVWLDDVPEHLSPKAFRAEAGDPVVQQLTEHQLLLLCPDVLAYGLRRKHWMLISLDYVQESVPSDESISNLIIAQDELKTIQALSNRQNSEIRHWTADFIEGKGSGQIILLHGISPQYEIILAMFSADNLVLGPPGVGKTYTVEAISEWLHRPLLALTVADIGTVETLVEGELMKWFDLAEAWNAVLLVDEADIFLERRQNRDLARNGLVSAFLRRMEYFKGLLFLTTNRVGQIDDAFISRVHVAIGYQALDEETRRKVWSGFFRKLVRERAGKVQIAPDAKKWVLETAGETNLNGRDIRNALQTAITLAEFESEEDPDYDTALVTVVTKAHFQKVLEMCNRFRSYVTSIRREDEMKRAQGRGDRNDYGNGFDSRMC</sequence>
<organism evidence="2 3">
    <name type="scientific">Fusarium fujikuroi</name>
    <name type="common">Bakanae and foot rot disease fungus</name>
    <name type="synonym">Gibberella fujikuroi</name>
    <dbReference type="NCBI Taxonomy" id="5127"/>
    <lineage>
        <taxon>Eukaryota</taxon>
        <taxon>Fungi</taxon>
        <taxon>Dikarya</taxon>
        <taxon>Ascomycota</taxon>
        <taxon>Pezizomycotina</taxon>
        <taxon>Sordariomycetes</taxon>
        <taxon>Hypocreomycetidae</taxon>
        <taxon>Hypocreales</taxon>
        <taxon>Nectriaceae</taxon>
        <taxon>Fusarium</taxon>
        <taxon>Fusarium fujikuroi species complex</taxon>
    </lineage>
</organism>
<evidence type="ECO:0000313" key="2">
    <source>
        <dbReference type="EMBL" id="VTT57758.1"/>
    </source>
</evidence>
<dbReference type="Pfam" id="PF22942">
    <property type="entry name" value="DUF7025"/>
    <property type="match status" value="1"/>
</dbReference>
<dbReference type="PANTHER" id="PTHR46411">
    <property type="entry name" value="FAMILY ATPASE, PUTATIVE-RELATED"/>
    <property type="match status" value="1"/>
</dbReference>
<dbReference type="EMBL" id="CABFJX010000013">
    <property type="protein sequence ID" value="VTT57758.1"/>
    <property type="molecule type" value="Genomic_DNA"/>
</dbReference>
<dbReference type="GO" id="GO:0005524">
    <property type="term" value="F:ATP binding"/>
    <property type="evidence" value="ECO:0007669"/>
    <property type="project" value="InterPro"/>
</dbReference>
<evidence type="ECO:0000256" key="1">
    <source>
        <dbReference type="SAM" id="MobiDB-lite"/>
    </source>
</evidence>
<feature type="region of interest" description="Disordered" evidence="1">
    <location>
        <begin position="880"/>
        <end position="900"/>
    </location>
</feature>
<dbReference type="AlphaFoldDB" id="A0A5Q3GC30"/>
<protein>
    <submittedName>
        <fullName evidence="2">Uncharacterized protein</fullName>
    </submittedName>
</protein>
<feature type="region of interest" description="Disordered" evidence="1">
    <location>
        <begin position="495"/>
        <end position="515"/>
    </location>
</feature>
<dbReference type="InterPro" id="IPR027417">
    <property type="entry name" value="P-loop_NTPase"/>
</dbReference>
<gene>
    <name evidence="2" type="ORF">C2S_3448</name>
</gene>
<dbReference type="GO" id="GO:0016887">
    <property type="term" value="F:ATP hydrolysis activity"/>
    <property type="evidence" value="ECO:0007669"/>
    <property type="project" value="InterPro"/>
</dbReference>
<dbReference type="Pfam" id="PF00004">
    <property type="entry name" value="AAA"/>
    <property type="match status" value="1"/>
</dbReference>
<name>A0A5Q3GC30_FUSFU</name>
<evidence type="ECO:0000313" key="3">
    <source>
        <dbReference type="Proteomes" id="UP000760494"/>
    </source>
</evidence>
<comment type="caution">
    <text evidence="2">The sequence shown here is derived from an EMBL/GenBank/DDBJ whole genome shotgun (WGS) entry which is preliminary data.</text>
</comment>
<dbReference type="Proteomes" id="UP000760494">
    <property type="component" value="Unassembled WGS sequence"/>
</dbReference>
<dbReference type="SUPFAM" id="SSF52540">
    <property type="entry name" value="P-loop containing nucleoside triphosphate hydrolases"/>
    <property type="match status" value="1"/>
</dbReference>
<reference evidence="2" key="1">
    <citation type="submission" date="2019-05" db="EMBL/GenBank/DDBJ databases">
        <authorList>
            <person name="Piombo E."/>
        </authorList>
    </citation>
    <scope>NUCLEOTIDE SEQUENCE</scope>
    <source>
        <strain evidence="2">C2S</strain>
    </source>
</reference>
<dbReference type="InterPro" id="IPR003959">
    <property type="entry name" value="ATPase_AAA_core"/>
</dbReference>